<name>A0A8I3AJE3_VERLO</name>
<dbReference type="OrthoDB" id="952271at2759"/>
<evidence type="ECO:0000313" key="2">
    <source>
        <dbReference type="Proteomes" id="UP000689129"/>
    </source>
</evidence>
<organism evidence="1 2">
    <name type="scientific">Verticillium longisporum</name>
    <name type="common">Verticillium dahliae var. longisporum</name>
    <dbReference type="NCBI Taxonomy" id="100787"/>
    <lineage>
        <taxon>Eukaryota</taxon>
        <taxon>Fungi</taxon>
        <taxon>Dikarya</taxon>
        <taxon>Ascomycota</taxon>
        <taxon>Pezizomycotina</taxon>
        <taxon>Sordariomycetes</taxon>
        <taxon>Hypocreomycetidae</taxon>
        <taxon>Glomerellales</taxon>
        <taxon>Plectosphaerellaceae</taxon>
        <taxon>Verticillium</taxon>
    </lineage>
</organism>
<protein>
    <submittedName>
        <fullName evidence="1">Uncharacterized protein</fullName>
    </submittedName>
</protein>
<sequence>MEALHQHQCQYLAAKSGNSNVYTGPTSTNYDFEMFARRADDEKPTEENPSALTEVPSDVFAQLSIEPLLASTPDRELRAVDSEASYYDGFYWVLSPAE</sequence>
<proteinExistence type="predicted"/>
<reference evidence="1" key="1">
    <citation type="journal article" date="2021" name="Mol. Plant Pathol.">
        <title>A 20-kb lineage-specific genomic region tames virulence in pathogenic amphidiploid Verticillium longisporum.</title>
        <authorList>
            <person name="Harting R."/>
            <person name="Starke J."/>
            <person name="Kusch H."/>
            <person name="Poggeler S."/>
            <person name="Maurus I."/>
            <person name="Schluter R."/>
            <person name="Landesfeind M."/>
            <person name="Bulla I."/>
            <person name="Nowrousian M."/>
            <person name="de Jonge R."/>
            <person name="Stahlhut G."/>
            <person name="Hoff K.J."/>
            <person name="Asshauer K.P."/>
            <person name="Thurmer A."/>
            <person name="Stanke M."/>
            <person name="Daniel R."/>
            <person name="Morgenstern B."/>
            <person name="Thomma B.P.H.J."/>
            <person name="Kronstad J.W."/>
            <person name="Braus-Stromeyer S.A."/>
            <person name="Braus G.H."/>
        </authorList>
    </citation>
    <scope>NUCLEOTIDE SEQUENCE</scope>
    <source>
        <strain evidence="1">Vl32</strain>
    </source>
</reference>
<dbReference type="AlphaFoldDB" id="A0A8I3AJE3"/>
<dbReference type="EMBL" id="JAEMWZ010000469">
    <property type="protein sequence ID" value="KAG7115876.1"/>
    <property type="molecule type" value="Genomic_DNA"/>
</dbReference>
<evidence type="ECO:0000313" key="1">
    <source>
        <dbReference type="EMBL" id="KAG7115876.1"/>
    </source>
</evidence>
<gene>
    <name evidence="1" type="ORF">HYQ45_016200</name>
</gene>
<accession>A0A8I3AJE3</accession>
<comment type="caution">
    <text evidence="1">The sequence shown here is derived from an EMBL/GenBank/DDBJ whole genome shotgun (WGS) entry which is preliminary data.</text>
</comment>
<dbReference type="Proteomes" id="UP000689129">
    <property type="component" value="Unassembled WGS sequence"/>
</dbReference>